<protein>
    <recommendedName>
        <fullName evidence="4 8">DNA replication complex GINS protein SLD5</fullName>
    </recommendedName>
</protein>
<dbReference type="PIRSF" id="PIRSF007764">
    <property type="entry name" value="Sld5"/>
    <property type="match status" value="1"/>
</dbReference>
<organism evidence="11 12">
    <name type="scientific">Ladona fulva</name>
    <name type="common">Scarce chaser dragonfly</name>
    <name type="synonym">Libellula fulva</name>
    <dbReference type="NCBI Taxonomy" id="123851"/>
    <lineage>
        <taxon>Eukaryota</taxon>
        <taxon>Metazoa</taxon>
        <taxon>Ecdysozoa</taxon>
        <taxon>Arthropoda</taxon>
        <taxon>Hexapoda</taxon>
        <taxon>Insecta</taxon>
        <taxon>Pterygota</taxon>
        <taxon>Palaeoptera</taxon>
        <taxon>Odonata</taxon>
        <taxon>Epiprocta</taxon>
        <taxon>Anisoptera</taxon>
        <taxon>Libelluloidea</taxon>
        <taxon>Libellulidae</taxon>
        <taxon>Ladona</taxon>
    </lineage>
</organism>
<dbReference type="AlphaFoldDB" id="A0A8K0K6U0"/>
<name>A0A8K0K6U0_LADFU</name>
<evidence type="ECO:0000256" key="1">
    <source>
        <dbReference type="ARBA" id="ARBA00004123"/>
    </source>
</evidence>
<feature type="domain" description="GINS subunit" evidence="9">
    <location>
        <begin position="52"/>
        <end position="137"/>
    </location>
</feature>
<keyword evidence="6 8" id="KW-0235">DNA replication</keyword>
<dbReference type="Gene3D" id="1.20.58.1030">
    <property type="match status" value="1"/>
</dbReference>
<dbReference type="Pfam" id="PF16922">
    <property type="entry name" value="SLD5_C"/>
    <property type="match status" value="1"/>
</dbReference>
<evidence type="ECO:0000256" key="6">
    <source>
        <dbReference type="ARBA" id="ARBA00022705"/>
    </source>
</evidence>
<dbReference type="OrthoDB" id="338231at2759"/>
<evidence type="ECO:0000256" key="2">
    <source>
        <dbReference type="ARBA" id="ARBA00004286"/>
    </source>
</evidence>
<dbReference type="GO" id="GO:0000727">
    <property type="term" value="P:double-strand break repair via break-induced replication"/>
    <property type="evidence" value="ECO:0007669"/>
    <property type="project" value="TreeGrafter"/>
</dbReference>
<evidence type="ECO:0000259" key="9">
    <source>
        <dbReference type="Pfam" id="PF05916"/>
    </source>
</evidence>
<comment type="caution">
    <text evidence="11">The sequence shown here is derived from an EMBL/GenBank/DDBJ whole genome shotgun (WGS) entry which is preliminary data.</text>
</comment>
<dbReference type="PANTHER" id="PTHR21206:SF0">
    <property type="entry name" value="DNA REPLICATION COMPLEX GINS PROTEIN SLD5"/>
    <property type="match status" value="1"/>
</dbReference>
<dbReference type="EMBL" id="KZ308389">
    <property type="protein sequence ID" value="KAG8228791.1"/>
    <property type="molecule type" value="Genomic_DNA"/>
</dbReference>
<dbReference type="PANTHER" id="PTHR21206">
    <property type="entry name" value="SLD5 PROTEIN"/>
    <property type="match status" value="1"/>
</dbReference>
<dbReference type="InterPro" id="IPR008591">
    <property type="entry name" value="GINS_Sld5"/>
</dbReference>
<dbReference type="FunFam" id="1.20.58.1030:FF:000002">
    <property type="entry name" value="DNA replication complex GINS protein SLD5"/>
    <property type="match status" value="1"/>
</dbReference>
<evidence type="ECO:0000256" key="7">
    <source>
        <dbReference type="ARBA" id="ARBA00023242"/>
    </source>
</evidence>
<evidence type="ECO:0000259" key="10">
    <source>
        <dbReference type="Pfam" id="PF16922"/>
    </source>
</evidence>
<dbReference type="FunFam" id="3.40.5.60:FF:000001">
    <property type="entry name" value="DNA replication complex GINS protein SLD5"/>
    <property type="match status" value="1"/>
</dbReference>
<dbReference type="SUPFAM" id="SSF160059">
    <property type="entry name" value="PriA/YqbF domain"/>
    <property type="match status" value="1"/>
</dbReference>
<accession>A0A8K0K6U0</accession>
<comment type="function">
    <text evidence="8">The GINS complex plays an essential role in the initiation of DNA replication.</text>
</comment>
<dbReference type="InterPro" id="IPR036224">
    <property type="entry name" value="GINS_bundle-like_dom_sf"/>
</dbReference>
<dbReference type="CDD" id="cd11711">
    <property type="entry name" value="GINS_A_Sld5"/>
    <property type="match status" value="1"/>
</dbReference>
<gene>
    <name evidence="11" type="ORF">J437_LFUL006670</name>
</gene>
<dbReference type="Proteomes" id="UP000792457">
    <property type="component" value="Unassembled WGS sequence"/>
</dbReference>
<keyword evidence="5" id="KW-0158">Chromosome</keyword>
<feature type="domain" description="DNA replication complex GINS protein SLD5 C-terminal" evidence="10">
    <location>
        <begin position="159"/>
        <end position="216"/>
    </location>
</feature>
<dbReference type="SUPFAM" id="SSF158573">
    <property type="entry name" value="GINS helical bundle-like"/>
    <property type="match status" value="1"/>
</dbReference>
<evidence type="ECO:0000256" key="5">
    <source>
        <dbReference type="ARBA" id="ARBA00022454"/>
    </source>
</evidence>
<reference evidence="11" key="1">
    <citation type="submission" date="2013-04" db="EMBL/GenBank/DDBJ databases">
        <authorList>
            <person name="Qu J."/>
            <person name="Murali S.C."/>
            <person name="Bandaranaike D."/>
            <person name="Bellair M."/>
            <person name="Blankenburg K."/>
            <person name="Chao H."/>
            <person name="Dinh H."/>
            <person name="Doddapaneni H."/>
            <person name="Downs B."/>
            <person name="Dugan-Rocha S."/>
            <person name="Elkadiri S."/>
            <person name="Gnanaolivu R.D."/>
            <person name="Hernandez B."/>
            <person name="Javaid M."/>
            <person name="Jayaseelan J.C."/>
            <person name="Lee S."/>
            <person name="Li M."/>
            <person name="Ming W."/>
            <person name="Munidasa M."/>
            <person name="Muniz J."/>
            <person name="Nguyen L."/>
            <person name="Ongeri F."/>
            <person name="Osuji N."/>
            <person name="Pu L.-L."/>
            <person name="Puazo M."/>
            <person name="Qu C."/>
            <person name="Quiroz J."/>
            <person name="Raj R."/>
            <person name="Weissenberger G."/>
            <person name="Xin Y."/>
            <person name="Zou X."/>
            <person name="Han Y."/>
            <person name="Richards S."/>
            <person name="Worley K."/>
            <person name="Muzny D."/>
            <person name="Gibbs R."/>
        </authorList>
    </citation>
    <scope>NUCLEOTIDE SEQUENCE</scope>
    <source>
        <strain evidence="11">Sampled in the wild</strain>
    </source>
</reference>
<dbReference type="Pfam" id="PF05916">
    <property type="entry name" value="Sld5"/>
    <property type="match status" value="1"/>
</dbReference>
<dbReference type="GO" id="GO:0000811">
    <property type="term" value="C:GINS complex"/>
    <property type="evidence" value="ECO:0007669"/>
    <property type="project" value="UniProtKB-UniRule"/>
</dbReference>
<dbReference type="Gene3D" id="3.40.5.60">
    <property type="match status" value="1"/>
</dbReference>
<evidence type="ECO:0000256" key="3">
    <source>
        <dbReference type="ARBA" id="ARBA00008187"/>
    </source>
</evidence>
<evidence type="ECO:0000313" key="11">
    <source>
        <dbReference type="EMBL" id="KAG8228791.1"/>
    </source>
</evidence>
<dbReference type="CDD" id="cd21692">
    <property type="entry name" value="GINS_B_Sld5"/>
    <property type="match status" value="1"/>
</dbReference>
<comment type="similarity">
    <text evidence="3 8">Belongs to the GINS4/SLD5 family.</text>
</comment>
<dbReference type="InterPro" id="IPR038749">
    <property type="entry name" value="Sld5_GINS_A"/>
</dbReference>
<keyword evidence="12" id="KW-1185">Reference proteome</keyword>
<evidence type="ECO:0000313" key="12">
    <source>
        <dbReference type="Proteomes" id="UP000792457"/>
    </source>
</evidence>
<sequence length="216" mass="25185">MDVDLELEDSDNEETITAQSVLAKLEEAWMNEKFSPEILPHRTEIVDCMLEQIHQMEENLNKLKKSDFRVVIHRMELDRIRYIITSYLRSRLEKIELYTSHILEMESKRPVEERYLSPAEYKFAQEHQSHLENHFETVVLRHMPYNIRTLDKATMSVAPNLFSQVFLRANKTVNGVIVETGVEGAEEEVELDGNSQHIIQYKAIAELVKSGSVQLI</sequence>
<evidence type="ECO:0000256" key="4">
    <source>
        <dbReference type="ARBA" id="ARBA00014804"/>
    </source>
</evidence>
<evidence type="ECO:0000256" key="8">
    <source>
        <dbReference type="PIRNR" id="PIRNR007764"/>
    </source>
</evidence>
<proteinExistence type="inferred from homology"/>
<comment type="subcellular location">
    <subcellularLocation>
        <location evidence="2">Chromosome</location>
    </subcellularLocation>
    <subcellularLocation>
        <location evidence="1 8">Nucleus</location>
    </subcellularLocation>
</comment>
<dbReference type="GO" id="GO:0006261">
    <property type="term" value="P:DNA-templated DNA replication"/>
    <property type="evidence" value="ECO:0007669"/>
    <property type="project" value="InterPro"/>
</dbReference>
<reference evidence="11" key="2">
    <citation type="submission" date="2017-10" db="EMBL/GenBank/DDBJ databases">
        <title>Ladona fulva Genome sequencing and assembly.</title>
        <authorList>
            <person name="Murali S."/>
            <person name="Richards S."/>
            <person name="Bandaranaike D."/>
            <person name="Bellair M."/>
            <person name="Blankenburg K."/>
            <person name="Chao H."/>
            <person name="Dinh H."/>
            <person name="Doddapaneni H."/>
            <person name="Dugan-Rocha S."/>
            <person name="Elkadiri S."/>
            <person name="Gnanaolivu R."/>
            <person name="Hernandez B."/>
            <person name="Skinner E."/>
            <person name="Javaid M."/>
            <person name="Lee S."/>
            <person name="Li M."/>
            <person name="Ming W."/>
            <person name="Munidasa M."/>
            <person name="Muniz J."/>
            <person name="Nguyen L."/>
            <person name="Hughes D."/>
            <person name="Osuji N."/>
            <person name="Pu L.-L."/>
            <person name="Puazo M."/>
            <person name="Qu C."/>
            <person name="Quiroz J."/>
            <person name="Raj R."/>
            <person name="Weissenberger G."/>
            <person name="Xin Y."/>
            <person name="Zou X."/>
            <person name="Han Y."/>
            <person name="Worley K."/>
            <person name="Muzny D."/>
            <person name="Gibbs R."/>
        </authorList>
    </citation>
    <scope>NUCLEOTIDE SEQUENCE</scope>
    <source>
        <strain evidence="11">Sampled in the wild</strain>
    </source>
</reference>
<keyword evidence="7 8" id="KW-0539">Nucleus</keyword>
<dbReference type="InterPro" id="IPR031633">
    <property type="entry name" value="SLD5_C"/>
</dbReference>
<dbReference type="InterPro" id="IPR021151">
    <property type="entry name" value="GINS_A"/>
</dbReference>